<evidence type="ECO:0000313" key="5">
    <source>
        <dbReference type="Proteomes" id="UP000030755"/>
    </source>
</evidence>
<dbReference type="Gene3D" id="2.170.260.10">
    <property type="entry name" value="paz domain"/>
    <property type="match status" value="1"/>
</dbReference>
<dbReference type="Pfam" id="PF02171">
    <property type="entry name" value="Piwi"/>
    <property type="match status" value="1"/>
</dbReference>
<dbReference type="PROSITE" id="PS50821">
    <property type="entry name" value="PAZ"/>
    <property type="match status" value="1"/>
</dbReference>
<dbReference type="InterPro" id="IPR045246">
    <property type="entry name" value="Piwi_ago-like"/>
</dbReference>
<dbReference type="InterPro" id="IPR012337">
    <property type="entry name" value="RNaseH-like_sf"/>
</dbReference>
<comment type="similarity">
    <text evidence="1">Belongs to the argonaute family.</text>
</comment>
<keyword evidence="5" id="KW-1185">Reference proteome</keyword>
<evidence type="ECO:0000313" key="4">
    <source>
        <dbReference type="EMBL" id="EPZ32767.1"/>
    </source>
</evidence>
<feature type="domain" description="PAZ" evidence="2">
    <location>
        <begin position="213"/>
        <end position="318"/>
    </location>
</feature>
<dbReference type="GO" id="GO:0003723">
    <property type="term" value="F:RNA binding"/>
    <property type="evidence" value="ECO:0007669"/>
    <property type="project" value="InterPro"/>
</dbReference>
<dbReference type="InterPro" id="IPR003165">
    <property type="entry name" value="Piwi"/>
</dbReference>
<dbReference type="SMART" id="SM01163">
    <property type="entry name" value="DUF1785"/>
    <property type="match status" value="1"/>
</dbReference>
<dbReference type="Gene3D" id="3.30.420.10">
    <property type="entry name" value="Ribonuclease H-like superfamily/Ribonuclease H"/>
    <property type="match status" value="1"/>
</dbReference>
<organism evidence="4 5">
    <name type="scientific">Rozella allomycis (strain CSF55)</name>
    <dbReference type="NCBI Taxonomy" id="988480"/>
    <lineage>
        <taxon>Eukaryota</taxon>
        <taxon>Fungi</taxon>
        <taxon>Fungi incertae sedis</taxon>
        <taxon>Cryptomycota</taxon>
        <taxon>Cryptomycota incertae sedis</taxon>
        <taxon>Rozella</taxon>
    </lineage>
</organism>
<dbReference type="AlphaFoldDB" id="A0A075AVN0"/>
<dbReference type="SUPFAM" id="SSF53098">
    <property type="entry name" value="Ribonuclease H-like"/>
    <property type="match status" value="1"/>
</dbReference>
<evidence type="ECO:0000259" key="3">
    <source>
        <dbReference type="PROSITE" id="PS50822"/>
    </source>
</evidence>
<dbReference type="CDD" id="cd04657">
    <property type="entry name" value="Piwi_ago-like"/>
    <property type="match status" value="1"/>
</dbReference>
<dbReference type="Pfam" id="PF02170">
    <property type="entry name" value="PAZ"/>
    <property type="match status" value="1"/>
</dbReference>
<dbReference type="Pfam" id="PF16486">
    <property type="entry name" value="ArgoN"/>
    <property type="match status" value="1"/>
</dbReference>
<evidence type="ECO:0000256" key="1">
    <source>
        <dbReference type="RuleBase" id="RU361178"/>
    </source>
</evidence>
<dbReference type="CDD" id="cd02846">
    <property type="entry name" value="PAZ_argonaute_like"/>
    <property type="match status" value="1"/>
</dbReference>
<accession>A0A075AVN0</accession>
<dbReference type="InterPro" id="IPR032473">
    <property type="entry name" value="Argonaute_Mid_dom"/>
</dbReference>
<dbReference type="Pfam" id="PF16487">
    <property type="entry name" value="ArgoMid"/>
    <property type="match status" value="1"/>
</dbReference>
<dbReference type="Pfam" id="PF08699">
    <property type="entry name" value="ArgoL1"/>
    <property type="match status" value="1"/>
</dbReference>
<dbReference type="HOGENOM" id="CLU_004544_4_3_1"/>
<dbReference type="OrthoDB" id="10252740at2759"/>
<dbReference type="InterPro" id="IPR003100">
    <property type="entry name" value="PAZ_dom"/>
</dbReference>
<dbReference type="InterPro" id="IPR032474">
    <property type="entry name" value="Argonaute_N"/>
</dbReference>
<dbReference type="SMART" id="SM00950">
    <property type="entry name" value="Piwi"/>
    <property type="match status" value="1"/>
</dbReference>
<dbReference type="Proteomes" id="UP000030755">
    <property type="component" value="Unassembled WGS sequence"/>
</dbReference>
<dbReference type="SUPFAM" id="SSF101690">
    <property type="entry name" value="PAZ domain"/>
    <property type="match status" value="1"/>
</dbReference>
<protein>
    <submittedName>
        <fullName evidence="4">Argonaute/Dicer protein, PAZ domain-containing protein</fullName>
    </submittedName>
</protein>
<name>A0A075AVN0_ROZAC</name>
<dbReference type="STRING" id="988480.A0A075AVN0"/>
<dbReference type="InterPro" id="IPR036085">
    <property type="entry name" value="PAZ_dom_sf"/>
</dbReference>
<dbReference type="InterPro" id="IPR036397">
    <property type="entry name" value="RNaseH_sf"/>
</dbReference>
<dbReference type="SMART" id="SM00949">
    <property type="entry name" value="PAZ"/>
    <property type="match status" value="1"/>
</dbReference>
<dbReference type="PANTHER" id="PTHR22891">
    <property type="entry name" value="EUKARYOTIC TRANSLATION INITIATION FACTOR 2C"/>
    <property type="match status" value="1"/>
</dbReference>
<dbReference type="OMA" id="KTEPRNA"/>
<proteinExistence type="inferred from homology"/>
<dbReference type="EMBL" id="KE561117">
    <property type="protein sequence ID" value="EPZ32767.1"/>
    <property type="molecule type" value="Genomic_DNA"/>
</dbReference>
<dbReference type="PROSITE" id="PS50822">
    <property type="entry name" value="PIWI"/>
    <property type="match status" value="1"/>
</dbReference>
<gene>
    <name evidence="4" type="ORF">O9G_000842</name>
</gene>
<feature type="domain" description="Piwi" evidence="3">
    <location>
        <begin position="486"/>
        <end position="779"/>
    </location>
</feature>
<reference evidence="4 5" key="1">
    <citation type="journal article" date="2013" name="Curr. Biol.">
        <title>Shared signatures of parasitism and phylogenomics unite Cryptomycota and microsporidia.</title>
        <authorList>
            <person name="James T.Y."/>
            <person name="Pelin A."/>
            <person name="Bonen L."/>
            <person name="Ahrendt S."/>
            <person name="Sain D."/>
            <person name="Corradi N."/>
            <person name="Stajich J.E."/>
        </authorList>
    </citation>
    <scope>NUCLEOTIDE SEQUENCE [LARGE SCALE GENOMIC DNA]</scope>
    <source>
        <strain evidence="4 5">CSF55</strain>
    </source>
</reference>
<sequence>MNLLQLEKYEEQFPKRTSVSSVGLPINVTVNVMPVDVLFNQTIYHYDVKFYGGKNWTQLKKDLRKLFQLLLRDAKSPLYGRKVAFDGACNLYAREPLVDEMEGECEDERSKFRYKILKAQVIPLSILGDFLSRKTNYTPHQCLQALEVIIKDIPSCKFTVANRSFFTESGKQIGRGLELRQGFYLSLKISSRSIICNADLVYSIFYQSITCDKMIFIVLRKEVQSLTESEIGVCSRALKNVKVLHKHLPRRKVSSARGLTRDPASRIIFKVEEEKISVVEYFKTKYGIELKYPNLPCIEMGSEERRINVPVECCLIVPNQKYVGQVGENETAEMIAASNKRPQERMKEIQKQYFNMAKMLSEPLKEFGIELGNEMKNVIAHVIEPPLINYDKSVKPNNGGWNLRGLKFFNSPKIDSFSIINFSNENDSRNLQKFLEMFKQTSQRQGMNLPRDFPPLINCDSTTSIKRCIEQGIEAALAKYNSKCQFLLILLPSQKNMELYNQIKFLCDVVYCIPSQCLNPKNLARPNPGLLCNILLKLNSKLGGINMTLGEQLRFVYERPTLVMGADVSHSVAASDTPSIAAICGSFDRNAVKYCTIVESQSPRQEVLENLKSMFTKLLKNFYQMTRGTKPERILCYRDGVSDGQFASVQNSELLAMKQACKELEASYNPKITFIIVQKRHRIRFAPIERKDSDKSGNVPSGTLLDTEITNPKYFDFYLCSHSGLIGTSRPVHYHVVYDDYGFEANQIQQITFQLCHIYARSTRTVSIPAPVYYAHLAAHRGNGHFKASGAVNSNVVNKLYFM</sequence>
<evidence type="ECO:0000259" key="2">
    <source>
        <dbReference type="PROSITE" id="PS50821"/>
    </source>
</evidence>
<dbReference type="Gene3D" id="3.40.50.2300">
    <property type="match status" value="1"/>
</dbReference>
<dbReference type="InterPro" id="IPR014811">
    <property type="entry name" value="ArgoL1"/>
</dbReference>